<keyword evidence="1" id="KW-0539">Nucleus</keyword>
<dbReference type="OMA" id="HVETHET"/>
<dbReference type="Proteomes" id="UP000094389">
    <property type="component" value="Unassembled WGS sequence"/>
</dbReference>
<feature type="compositionally biased region" description="Basic and acidic residues" evidence="2">
    <location>
        <begin position="90"/>
        <end position="104"/>
    </location>
</feature>
<dbReference type="OrthoDB" id="39175at2759"/>
<dbReference type="GeneID" id="30988870"/>
<name>A0A1E4S551_CYBJN</name>
<accession>A0A1E4S551</accession>
<evidence type="ECO:0000313" key="5">
    <source>
        <dbReference type="Proteomes" id="UP000094389"/>
    </source>
</evidence>
<feature type="compositionally biased region" description="Polar residues" evidence="2">
    <location>
        <begin position="118"/>
        <end position="131"/>
    </location>
</feature>
<dbReference type="GO" id="GO:0008270">
    <property type="term" value="F:zinc ion binding"/>
    <property type="evidence" value="ECO:0007669"/>
    <property type="project" value="InterPro"/>
</dbReference>
<dbReference type="Pfam" id="PF00172">
    <property type="entry name" value="Zn_clus"/>
    <property type="match status" value="1"/>
</dbReference>
<dbReference type="RefSeq" id="XP_020071654.1">
    <property type="nucleotide sequence ID" value="XM_020214474.1"/>
</dbReference>
<organism evidence="4 5">
    <name type="scientific">Cyberlindnera jadinii (strain ATCC 18201 / CBS 1600 / BCRC 20928 / JCM 3617 / NBRC 0987 / NRRL Y-1542)</name>
    <name type="common">Torula yeast</name>
    <name type="synonym">Candida utilis</name>
    <dbReference type="NCBI Taxonomy" id="983966"/>
    <lineage>
        <taxon>Eukaryota</taxon>
        <taxon>Fungi</taxon>
        <taxon>Dikarya</taxon>
        <taxon>Ascomycota</taxon>
        <taxon>Saccharomycotina</taxon>
        <taxon>Saccharomycetes</taxon>
        <taxon>Phaffomycetales</taxon>
        <taxon>Phaffomycetaceae</taxon>
        <taxon>Cyberlindnera</taxon>
    </lineage>
</organism>
<dbReference type="AlphaFoldDB" id="A0A1E4S551"/>
<sequence>MSTSRKSFKHSKRFERTQKGCLTCRQKKKKCDGAKPVCESCSKRGLECKYPENIRIFNVKSLKTSLGSSFIDSTSSFQINMDANSSKRSNSCDHGDHLPKESVRDFSASSRSNSTVSTQYTSAQSSVSPPETSKEHIHQQTPSNRRASIDFNEEEDREKLKMLSEISDVIQSNNRTTNSALSLSRNGESIKQILDNIAIDVIKRSIESLKYIDWEKNSSYTSSISREDNNISNIHSHGVISDMIQPSVFASEGSSSAASTDKDFDQNNDADGSLLQNWSVIMEGLKFKPDDTVPLQSHGQSWLTDVDDFLKVQDHSSI</sequence>
<dbReference type="PANTHER" id="PTHR37534">
    <property type="entry name" value="TRANSCRIPTIONAL ACTIVATOR PROTEIN UGA3"/>
    <property type="match status" value="1"/>
</dbReference>
<dbReference type="EMBL" id="KV453927">
    <property type="protein sequence ID" value="ODV74615.1"/>
    <property type="molecule type" value="Genomic_DNA"/>
</dbReference>
<dbReference type="InterPro" id="IPR036864">
    <property type="entry name" value="Zn2-C6_fun-type_DNA-bd_sf"/>
</dbReference>
<evidence type="ECO:0000256" key="2">
    <source>
        <dbReference type="SAM" id="MobiDB-lite"/>
    </source>
</evidence>
<evidence type="ECO:0000259" key="3">
    <source>
        <dbReference type="PROSITE" id="PS50048"/>
    </source>
</evidence>
<keyword evidence="5" id="KW-1185">Reference proteome</keyword>
<protein>
    <recommendedName>
        <fullName evidence="3">Zn(2)-C6 fungal-type domain-containing protein</fullName>
    </recommendedName>
</protein>
<feature type="domain" description="Zn(2)-C6 fungal-type" evidence="3">
    <location>
        <begin position="20"/>
        <end position="50"/>
    </location>
</feature>
<evidence type="ECO:0000256" key="1">
    <source>
        <dbReference type="ARBA" id="ARBA00023242"/>
    </source>
</evidence>
<dbReference type="Gene3D" id="4.10.240.10">
    <property type="entry name" value="Zn(2)-C6 fungal-type DNA-binding domain"/>
    <property type="match status" value="1"/>
</dbReference>
<dbReference type="PANTHER" id="PTHR37534:SF46">
    <property type="entry name" value="ZN(II)2CYS6 TRANSCRIPTION FACTOR (EUROFUNG)"/>
    <property type="match status" value="1"/>
</dbReference>
<dbReference type="GO" id="GO:0000981">
    <property type="term" value="F:DNA-binding transcription factor activity, RNA polymerase II-specific"/>
    <property type="evidence" value="ECO:0007669"/>
    <property type="project" value="InterPro"/>
</dbReference>
<dbReference type="SUPFAM" id="SSF57701">
    <property type="entry name" value="Zn2/Cys6 DNA-binding domain"/>
    <property type="match status" value="1"/>
</dbReference>
<feature type="region of interest" description="Disordered" evidence="2">
    <location>
        <begin position="83"/>
        <end position="155"/>
    </location>
</feature>
<dbReference type="InterPro" id="IPR001138">
    <property type="entry name" value="Zn2Cys6_DnaBD"/>
</dbReference>
<feature type="compositionally biased region" description="Low complexity" evidence="2">
    <location>
        <begin position="107"/>
        <end position="117"/>
    </location>
</feature>
<dbReference type="PROSITE" id="PS50048">
    <property type="entry name" value="ZN2_CY6_FUNGAL_2"/>
    <property type="match status" value="1"/>
</dbReference>
<dbReference type="SMART" id="SM00066">
    <property type="entry name" value="GAL4"/>
    <property type="match status" value="1"/>
</dbReference>
<gene>
    <name evidence="4" type="ORF">CYBJADRAFT_166412</name>
</gene>
<proteinExistence type="predicted"/>
<dbReference type="CDD" id="cd00067">
    <property type="entry name" value="GAL4"/>
    <property type="match status" value="1"/>
</dbReference>
<evidence type="ECO:0000313" key="4">
    <source>
        <dbReference type="EMBL" id="ODV74615.1"/>
    </source>
</evidence>
<dbReference type="PROSITE" id="PS00463">
    <property type="entry name" value="ZN2_CY6_FUNGAL_1"/>
    <property type="match status" value="1"/>
</dbReference>
<reference evidence="4 5" key="1">
    <citation type="journal article" date="2016" name="Proc. Natl. Acad. Sci. U.S.A.">
        <title>Comparative genomics of biotechnologically important yeasts.</title>
        <authorList>
            <person name="Riley R."/>
            <person name="Haridas S."/>
            <person name="Wolfe K.H."/>
            <person name="Lopes M.R."/>
            <person name="Hittinger C.T."/>
            <person name="Goeker M."/>
            <person name="Salamov A.A."/>
            <person name="Wisecaver J.H."/>
            <person name="Long T.M."/>
            <person name="Calvey C.H."/>
            <person name="Aerts A.L."/>
            <person name="Barry K.W."/>
            <person name="Choi C."/>
            <person name="Clum A."/>
            <person name="Coughlan A.Y."/>
            <person name="Deshpande S."/>
            <person name="Douglass A.P."/>
            <person name="Hanson S.J."/>
            <person name="Klenk H.-P."/>
            <person name="LaButti K.M."/>
            <person name="Lapidus A."/>
            <person name="Lindquist E.A."/>
            <person name="Lipzen A.M."/>
            <person name="Meier-Kolthoff J.P."/>
            <person name="Ohm R.A."/>
            <person name="Otillar R.P."/>
            <person name="Pangilinan J.L."/>
            <person name="Peng Y."/>
            <person name="Rokas A."/>
            <person name="Rosa C.A."/>
            <person name="Scheuner C."/>
            <person name="Sibirny A.A."/>
            <person name="Slot J.C."/>
            <person name="Stielow J.B."/>
            <person name="Sun H."/>
            <person name="Kurtzman C.P."/>
            <person name="Blackwell M."/>
            <person name="Grigoriev I.V."/>
            <person name="Jeffries T.W."/>
        </authorList>
    </citation>
    <scope>NUCLEOTIDE SEQUENCE [LARGE SCALE GENOMIC DNA]</scope>
    <source>
        <strain evidence="5">ATCC 18201 / CBS 1600 / BCRC 20928 / JCM 3617 / NBRC 0987 / NRRL Y-1542</strain>
    </source>
</reference>